<organism evidence="1 2">
    <name type="scientific">Bullifex porci</name>
    <dbReference type="NCBI Taxonomy" id="2606638"/>
    <lineage>
        <taxon>Bacteria</taxon>
        <taxon>Pseudomonadati</taxon>
        <taxon>Spirochaetota</taxon>
        <taxon>Spirochaetia</taxon>
        <taxon>Spirochaetales</taxon>
        <taxon>Spirochaetaceae</taxon>
        <taxon>Bullifex</taxon>
    </lineage>
</organism>
<evidence type="ECO:0000313" key="2">
    <source>
        <dbReference type="Proteomes" id="UP000460549"/>
    </source>
</evidence>
<proteinExistence type="predicted"/>
<keyword evidence="2" id="KW-1185">Reference proteome</keyword>
<dbReference type="AlphaFoldDB" id="A0A7X2PE98"/>
<dbReference type="EMBL" id="VUNN01000039">
    <property type="protein sequence ID" value="MSU07331.1"/>
    <property type="molecule type" value="Genomic_DNA"/>
</dbReference>
<reference evidence="1 2" key="1">
    <citation type="submission" date="2019-08" db="EMBL/GenBank/DDBJ databases">
        <title>In-depth cultivation of the pig gut microbiome towards novel bacterial diversity and tailored functional studies.</title>
        <authorList>
            <person name="Wylensek D."/>
            <person name="Hitch T.C.A."/>
            <person name="Clavel T."/>
        </authorList>
    </citation>
    <scope>NUCLEOTIDE SEQUENCE [LARGE SCALE GENOMIC DNA]</scope>
    <source>
        <strain evidence="1 2">NM-380-WT-3C1</strain>
    </source>
</reference>
<gene>
    <name evidence="1" type="ORF">FYJ80_11290</name>
</gene>
<protein>
    <submittedName>
        <fullName evidence="1">Uncharacterized protein</fullName>
    </submittedName>
</protein>
<comment type="caution">
    <text evidence="1">The sequence shown here is derived from an EMBL/GenBank/DDBJ whole genome shotgun (WGS) entry which is preliminary data.</text>
</comment>
<dbReference type="Proteomes" id="UP000460549">
    <property type="component" value="Unassembled WGS sequence"/>
</dbReference>
<accession>A0A7X2PE98</accession>
<evidence type="ECO:0000313" key="1">
    <source>
        <dbReference type="EMBL" id="MSU07331.1"/>
    </source>
</evidence>
<dbReference type="RefSeq" id="WP_154426996.1">
    <property type="nucleotide sequence ID" value="NZ_JAQYGB010000034.1"/>
</dbReference>
<sequence>MIKPVVINDKKEVIEGSILFSKSNSFIEALNNREDDITLCVLKADLKIFLRVINIDKLDIECLPELAIMTDSFIRCMEINKVFCPAGIALYKKSEKKNGVVRYCNKHQCRICEKKCFNVKGAIPYKEVDFSKRSRLKMKK</sequence>
<name>A0A7X2PE98_9SPIO</name>